<comment type="caution">
    <text evidence="1">The sequence shown here is derived from an EMBL/GenBank/DDBJ whole genome shotgun (WGS) entry which is preliminary data.</text>
</comment>
<dbReference type="OrthoDB" id="7865555at2"/>
<evidence type="ECO:0008006" key="3">
    <source>
        <dbReference type="Google" id="ProtNLM"/>
    </source>
</evidence>
<evidence type="ECO:0000313" key="2">
    <source>
        <dbReference type="Proteomes" id="UP000295097"/>
    </source>
</evidence>
<dbReference type="Proteomes" id="UP000295097">
    <property type="component" value="Unassembled WGS sequence"/>
</dbReference>
<dbReference type="Pfam" id="PF06620">
    <property type="entry name" value="DUF1150"/>
    <property type="match status" value="1"/>
</dbReference>
<reference evidence="1 2" key="1">
    <citation type="submission" date="2019-03" db="EMBL/GenBank/DDBJ databases">
        <title>Freshwater and sediment microbial communities from various areas in North America, analyzing microbe dynamics in response to fracking.</title>
        <authorList>
            <person name="Lamendella R."/>
        </authorList>
    </citation>
    <scope>NUCLEOTIDE SEQUENCE [LARGE SCALE GENOMIC DNA]</scope>
    <source>
        <strain evidence="1 2">175.2</strain>
    </source>
</reference>
<keyword evidence="2" id="KW-1185">Reference proteome</keyword>
<gene>
    <name evidence="1" type="ORF">EDC90_100358</name>
</gene>
<sequence length="86" mass="9573">MEPLRAEICNDTIHLASLGAGHIGYFRELALEEAIRQFPDAANLHSKADSLWALFDADGSLILLTENRTSIFFKAMEDDIKTATLH</sequence>
<dbReference type="InterPro" id="IPR009531">
    <property type="entry name" value="DUF1150"/>
</dbReference>
<evidence type="ECO:0000313" key="1">
    <source>
        <dbReference type="EMBL" id="TCT43051.1"/>
    </source>
</evidence>
<dbReference type="RefSeq" id="WP_132308444.1">
    <property type="nucleotide sequence ID" value="NZ_SMAR01000003.1"/>
</dbReference>
<accession>A0A4R3NX54</accession>
<dbReference type="AlphaFoldDB" id="A0A4R3NX54"/>
<proteinExistence type="predicted"/>
<organism evidence="1 2">
    <name type="scientific">Martelella mediterranea</name>
    <dbReference type="NCBI Taxonomy" id="293089"/>
    <lineage>
        <taxon>Bacteria</taxon>
        <taxon>Pseudomonadati</taxon>
        <taxon>Pseudomonadota</taxon>
        <taxon>Alphaproteobacteria</taxon>
        <taxon>Hyphomicrobiales</taxon>
        <taxon>Aurantimonadaceae</taxon>
        <taxon>Martelella</taxon>
    </lineage>
</organism>
<name>A0A4R3NX54_9HYPH</name>
<dbReference type="EMBL" id="SMAR01000003">
    <property type="protein sequence ID" value="TCT43051.1"/>
    <property type="molecule type" value="Genomic_DNA"/>
</dbReference>
<protein>
    <recommendedName>
        <fullName evidence="3">DUF1150 family protein</fullName>
    </recommendedName>
</protein>